<evidence type="ECO:0000313" key="2">
    <source>
        <dbReference type="EMBL" id="KAK9128376.1"/>
    </source>
</evidence>
<dbReference type="AlphaFoldDB" id="A0AAP0J6G0"/>
<reference evidence="2 3" key="1">
    <citation type="submission" date="2024-01" db="EMBL/GenBank/DDBJ databases">
        <title>Genome assemblies of Stephania.</title>
        <authorList>
            <person name="Yang L."/>
        </authorList>
    </citation>
    <scope>NUCLEOTIDE SEQUENCE [LARGE SCALE GENOMIC DNA]</scope>
    <source>
        <strain evidence="2">YNDBR</strain>
        <tissue evidence="2">Leaf</tissue>
    </source>
</reference>
<comment type="caution">
    <text evidence="2">The sequence shown here is derived from an EMBL/GenBank/DDBJ whole genome shotgun (WGS) entry which is preliminary data.</text>
</comment>
<dbReference type="Proteomes" id="UP001420932">
    <property type="component" value="Unassembled WGS sequence"/>
</dbReference>
<proteinExistence type="predicted"/>
<protein>
    <submittedName>
        <fullName evidence="2">Uncharacterized protein</fullName>
    </submittedName>
</protein>
<sequence>MEEVRGARKEVDLRSHLGGSTPKLDLGQGGAHYFNVRVYENLHFEEIEKERPSLLLLTVPAPLGLQDQPELMELLKWNPKPSSVNIRDFTVINTIRDCHIFNTEDPTLIRSQNQGRENDKFD</sequence>
<organism evidence="2 3">
    <name type="scientific">Stephania yunnanensis</name>
    <dbReference type="NCBI Taxonomy" id="152371"/>
    <lineage>
        <taxon>Eukaryota</taxon>
        <taxon>Viridiplantae</taxon>
        <taxon>Streptophyta</taxon>
        <taxon>Embryophyta</taxon>
        <taxon>Tracheophyta</taxon>
        <taxon>Spermatophyta</taxon>
        <taxon>Magnoliopsida</taxon>
        <taxon>Ranunculales</taxon>
        <taxon>Menispermaceae</taxon>
        <taxon>Menispermoideae</taxon>
        <taxon>Cissampelideae</taxon>
        <taxon>Stephania</taxon>
    </lineage>
</organism>
<accession>A0AAP0J6G0</accession>
<feature type="compositionally biased region" description="Basic and acidic residues" evidence="1">
    <location>
        <begin position="1"/>
        <end position="15"/>
    </location>
</feature>
<dbReference type="EMBL" id="JBBNAF010000007">
    <property type="protein sequence ID" value="KAK9128376.1"/>
    <property type="molecule type" value="Genomic_DNA"/>
</dbReference>
<gene>
    <name evidence="2" type="ORF">Syun_017173</name>
</gene>
<keyword evidence="3" id="KW-1185">Reference proteome</keyword>
<name>A0AAP0J6G0_9MAGN</name>
<evidence type="ECO:0000313" key="3">
    <source>
        <dbReference type="Proteomes" id="UP001420932"/>
    </source>
</evidence>
<evidence type="ECO:0000256" key="1">
    <source>
        <dbReference type="SAM" id="MobiDB-lite"/>
    </source>
</evidence>
<feature type="region of interest" description="Disordered" evidence="1">
    <location>
        <begin position="1"/>
        <end position="22"/>
    </location>
</feature>